<evidence type="ECO:0000259" key="12">
    <source>
        <dbReference type="PROSITE" id="PS50112"/>
    </source>
</evidence>
<dbReference type="Gene3D" id="1.10.287.130">
    <property type="match status" value="1"/>
</dbReference>
<feature type="domain" description="PAS" evidence="12">
    <location>
        <begin position="303"/>
        <end position="334"/>
    </location>
</feature>
<evidence type="ECO:0000256" key="3">
    <source>
        <dbReference type="ARBA" id="ARBA00022553"/>
    </source>
</evidence>
<name>A0A1L6J9I6_9SPHN</name>
<dbReference type="SUPFAM" id="SSF47384">
    <property type="entry name" value="Homodimeric domain of signal transducing histidine kinase"/>
    <property type="match status" value="1"/>
</dbReference>
<dbReference type="InterPro" id="IPR000700">
    <property type="entry name" value="PAS-assoc_C"/>
</dbReference>
<keyword evidence="6 15" id="KW-0418">Kinase</keyword>
<dbReference type="InterPro" id="IPR003594">
    <property type="entry name" value="HATPase_dom"/>
</dbReference>
<dbReference type="CDD" id="cd00082">
    <property type="entry name" value="HisKA"/>
    <property type="match status" value="1"/>
</dbReference>
<evidence type="ECO:0000313" key="15">
    <source>
        <dbReference type="EMBL" id="RSV00004.1"/>
    </source>
</evidence>
<feature type="transmembrane region" description="Helical" evidence="10">
    <location>
        <begin position="230"/>
        <end position="252"/>
    </location>
</feature>
<keyword evidence="16" id="KW-1185">Reference proteome</keyword>
<feature type="transmembrane region" description="Helical" evidence="10">
    <location>
        <begin position="130"/>
        <end position="150"/>
    </location>
</feature>
<feature type="region of interest" description="Disordered" evidence="9">
    <location>
        <begin position="596"/>
        <end position="626"/>
    </location>
</feature>
<dbReference type="InterPro" id="IPR004358">
    <property type="entry name" value="Sig_transdc_His_kin-like_C"/>
</dbReference>
<dbReference type="InterPro" id="IPR005467">
    <property type="entry name" value="His_kinase_dom"/>
</dbReference>
<feature type="transmembrane region" description="Helical" evidence="10">
    <location>
        <begin position="21"/>
        <end position="41"/>
    </location>
</feature>
<dbReference type="Pfam" id="PF00989">
    <property type="entry name" value="PAS"/>
    <property type="match status" value="1"/>
</dbReference>
<dbReference type="PANTHER" id="PTHR43065:SF42">
    <property type="entry name" value="TWO-COMPONENT SENSOR PPRA"/>
    <property type="match status" value="1"/>
</dbReference>
<feature type="compositionally biased region" description="Polar residues" evidence="9">
    <location>
        <begin position="603"/>
        <end position="618"/>
    </location>
</feature>
<evidence type="ECO:0000256" key="2">
    <source>
        <dbReference type="ARBA" id="ARBA00012438"/>
    </source>
</evidence>
<dbReference type="PROSITE" id="PS50113">
    <property type="entry name" value="PAC"/>
    <property type="match status" value="1"/>
</dbReference>
<gene>
    <name evidence="14" type="ORF">BRX40_09185</name>
    <name evidence="15" type="ORF">CA257_19055</name>
</gene>
<dbReference type="GO" id="GO:0005524">
    <property type="term" value="F:ATP binding"/>
    <property type="evidence" value="ECO:0007669"/>
    <property type="project" value="UniProtKB-KW"/>
</dbReference>
<evidence type="ECO:0000259" key="13">
    <source>
        <dbReference type="PROSITE" id="PS50113"/>
    </source>
</evidence>
<keyword evidence="4" id="KW-0808">Transferase</keyword>
<feature type="domain" description="PAC" evidence="13">
    <location>
        <begin position="358"/>
        <end position="410"/>
    </location>
</feature>
<dbReference type="NCBIfam" id="TIGR00229">
    <property type="entry name" value="sensory_box"/>
    <property type="match status" value="2"/>
</dbReference>
<dbReference type="EMBL" id="QQWO01000020">
    <property type="protein sequence ID" value="RSV00004.1"/>
    <property type="molecule type" value="Genomic_DNA"/>
</dbReference>
<evidence type="ECO:0000256" key="5">
    <source>
        <dbReference type="ARBA" id="ARBA00022741"/>
    </source>
</evidence>
<dbReference type="Pfam" id="PF02518">
    <property type="entry name" value="HATPase_c"/>
    <property type="match status" value="1"/>
</dbReference>
<feature type="transmembrane region" description="Helical" evidence="10">
    <location>
        <begin position="86"/>
        <end position="110"/>
    </location>
</feature>
<dbReference type="Pfam" id="PF00512">
    <property type="entry name" value="HisKA"/>
    <property type="match status" value="1"/>
</dbReference>
<dbReference type="Proteomes" id="UP000185161">
    <property type="component" value="Chromosome"/>
</dbReference>
<dbReference type="SMART" id="SM00387">
    <property type="entry name" value="HATPase_c"/>
    <property type="match status" value="1"/>
</dbReference>
<sequence length="910" mass="99187">MNTVRQPPLSAGGKIPVRLTPAVPSLIALALIICVAVLGGWFTNNLGVASFGRHEILMQPWTAVGCIGLATCFFCAASGHAAAARIIAVIPLFVAAMVLVQELTGAQWPIDRLLSPHSIEHQPRIYPGRPGVMPALSMLFLTLASIATTCRLDAVRSMVTGLACLSFSIAIISGMVLPLGIASAAPETRRALMSVPTATTLIAISISIIAQRRHVAWSSNIHCGMQRRTLQWILIPCIMLPVVSALWQLSLYKNGQVTQEMSEIIQASAQVAISCALIAWAWIRIGRESTTRWAFSVAIDSAPIAIADIDGRIIRWSKGCEQLYGWPAAEARGRIKHELTGAVQPPGPMRPLTPDCPQEAEITERHRDGTPLRILESRQLVQPRADIDPMLVLSMKDITERQRAEQAMRASEARLAAAADLHELGLFEWTEADDKVRLSPHAERLFGLEPGSFSGGMEEWRSHVRRRFGTDILSNEPVPRYSSLRRPFRLCTADEEQQVIVEGSIFFHHRPDAEGLSMVGIIMDATERERRTEMLEAREFELRSILETVPEAMITIDEAGQVRSFSTAAERLFGFAAEEVTGRDIRTLLPDYAKAATGPRSAVSRQSSPTKASPPQTTDGRDREGNAMPVELVVGETTIGNEHISIAFVRSLREQIATQARLNELHGELLHASRVSAMGEMGAGLAHELNQPLTATANFLGAAHMRLGMGGSAEQLRELVDLANQEVLRAGEIIRRMRAFVARGDLDIRPLAINTLIADGLQLAWSGTRHAGVNLIYQPVATAREVAVDKIQIQQVLVNIINNSLETFAADGTKNPEIIISAVEASDDHVLIRLLDNGPGFPTSIIGRPFETFMSTRANGLGLGLSICRRIVEAHGGTVTLSNRPEGGAAFEFTLPVYRAPREMELRAAG</sequence>
<dbReference type="KEGG" id="skr:BRX40_09185"/>
<accession>A0A1L6J9I6</accession>
<dbReference type="OrthoDB" id="9789238at2"/>
<dbReference type="SUPFAM" id="SSF55874">
    <property type="entry name" value="ATPase domain of HSP90 chaperone/DNA topoisomerase II/histidine kinase"/>
    <property type="match status" value="1"/>
</dbReference>
<reference evidence="16" key="2">
    <citation type="submission" date="2016-12" db="EMBL/GenBank/DDBJ databases">
        <title>Whole genome sequencing of Sphingomonas sp. ABOJV.</title>
        <authorList>
            <person name="Conlan S."/>
            <person name="Thomas P.J."/>
            <person name="Mullikin J."/>
            <person name="Palmore T.N."/>
            <person name="Frank K.M."/>
            <person name="Segre J.A."/>
        </authorList>
    </citation>
    <scope>NUCLEOTIDE SEQUENCE [LARGE SCALE GENOMIC DNA]</scope>
    <source>
        <strain evidence="16">ABOJV</strain>
    </source>
</reference>
<dbReference type="Pfam" id="PF13188">
    <property type="entry name" value="PAS_8"/>
    <property type="match status" value="1"/>
</dbReference>
<keyword evidence="7" id="KW-0067">ATP-binding</keyword>
<evidence type="ECO:0000259" key="11">
    <source>
        <dbReference type="PROSITE" id="PS50109"/>
    </source>
</evidence>
<dbReference type="GO" id="GO:0006355">
    <property type="term" value="P:regulation of DNA-templated transcription"/>
    <property type="evidence" value="ECO:0007669"/>
    <property type="project" value="InterPro"/>
</dbReference>
<keyword evidence="10" id="KW-0472">Membrane</keyword>
<evidence type="ECO:0000256" key="10">
    <source>
        <dbReference type="SAM" id="Phobius"/>
    </source>
</evidence>
<dbReference type="EMBL" id="CP018820">
    <property type="protein sequence ID" value="APR52575.1"/>
    <property type="molecule type" value="Genomic_DNA"/>
</dbReference>
<feature type="transmembrane region" description="Helical" evidence="10">
    <location>
        <begin position="162"/>
        <end position="185"/>
    </location>
</feature>
<dbReference type="InterPro" id="IPR036890">
    <property type="entry name" value="HATPase_C_sf"/>
</dbReference>
<dbReference type="InterPro" id="IPR036097">
    <property type="entry name" value="HisK_dim/P_sf"/>
</dbReference>
<feature type="transmembrane region" description="Helical" evidence="10">
    <location>
        <begin position="191"/>
        <end position="210"/>
    </location>
</feature>
<dbReference type="PROSITE" id="PS50112">
    <property type="entry name" value="PAS"/>
    <property type="match status" value="2"/>
</dbReference>
<dbReference type="CDD" id="cd00130">
    <property type="entry name" value="PAS"/>
    <property type="match status" value="2"/>
</dbReference>
<keyword evidence="3" id="KW-0597">Phosphoprotein</keyword>
<dbReference type="InterPro" id="IPR003661">
    <property type="entry name" value="HisK_dim/P_dom"/>
</dbReference>
<feature type="domain" description="PAS" evidence="12">
    <location>
        <begin position="538"/>
        <end position="591"/>
    </location>
</feature>
<evidence type="ECO:0000256" key="6">
    <source>
        <dbReference type="ARBA" id="ARBA00022777"/>
    </source>
</evidence>
<dbReference type="STRING" id="93064.BRX40_09185"/>
<dbReference type="SMART" id="SM00388">
    <property type="entry name" value="HisKA"/>
    <property type="match status" value="1"/>
</dbReference>
<keyword evidence="8" id="KW-0902">Two-component regulatory system</keyword>
<feature type="transmembrane region" description="Helical" evidence="10">
    <location>
        <begin position="61"/>
        <end position="79"/>
    </location>
</feature>
<dbReference type="Gene3D" id="3.30.450.20">
    <property type="entry name" value="PAS domain"/>
    <property type="match status" value="3"/>
</dbReference>
<dbReference type="InterPro" id="IPR035965">
    <property type="entry name" value="PAS-like_dom_sf"/>
</dbReference>
<comment type="catalytic activity">
    <reaction evidence="1">
        <text>ATP + protein L-histidine = ADP + protein N-phospho-L-histidine.</text>
        <dbReference type="EC" id="2.7.13.3"/>
    </reaction>
</comment>
<evidence type="ECO:0000313" key="14">
    <source>
        <dbReference type="EMBL" id="APR52575.1"/>
    </source>
</evidence>
<dbReference type="PRINTS" id="PR00344">
    <property type="entry name" value="BCTRLSENSOR"/>
</dbReference>
<evidence type="ECO:0000313" key="17">
    <source>
        <dbReference type="Proteomes" id="UP000286681"/>
    </source>
</evidence>
<protein>
    <recommendedName>
        <fullName evidence="2">histidine kinase</fullName>
        <ecNumber evidence="2">2.7.13.3</ecNumber>
    </recommendedName>
</protein>
<dbReference type="SMART" id="SM00091">
    <property type="entry name" value="PAS"/>
    <property type="match status" value="2"/>
</dbReference>
<dbReference type="PANTHER" id="PTHR43065">
    <property type="entry name" value="SENSOR HISTIDINE KINASE"/>
    <property type="match status" value="1"/>
</dbReference>
<dbReference type="GeneID" id="44132731"/>
<reference evidence="14" key="1">
    <citation type="submission" date="2016-12" db="EMBL/GenBank/DDBJ databases">
        <title>Whole genome sequencing of Sphingomonas koreensis.</title>
        <authorList>
            <person name="Conlan S."/>
            <person name="Thomas P.J."/>
            <person name="Mullikin J."/>
            <person name="Palmore T.N."/>
            <person name="Frank K.M."/>
            <person name="Segre J.A."/>
        </authorList>
    </citation>
    <scope>NUCLEOTIDE SEQUENCE</scope>
    <source>
        <strain evidence="14">ABOJV</strain>
    </source>
</reference>
<organism evidence="14 16">
    <name type="scientific">Sphingomonas koreensis</name>
    <dbReference type="NCBI Taxonomy" id="93064"/>
    <lineage>
        <taxon>Bacteria</taxon>
        <taxon>Pseudomonadati</taxon>
        <taxon>Pseudomonadota</taxon>
        <taxon>Alphaproteobacteria</taxon>
        <taxon>Sphingomonadales</taxon>
        <taxon>Sphingomonadaceae</taxon>
        <taxon>Sphingomonas</taxon>
    </lineage>
</organism>
<keyword evidence="10" id="KW-0812">Transmembrane</keyword>
<evidence type="ECO:0000256" key="1">
    <source>
        <dbReference type="ARBA" id="ARBA00000085"/>
    </source>
</evidence>
<proteinExistence type="predicted"/>
<reference evidence="15 17" key="3">
    <citation type="submission" date="2018-07" db="EMBL/GenBank/DDBJ databases">
        <title>Genomic and Epidemiologic Investigation of an Indolent Hospital Outbreak.</title>
        <authorList>
            <person name="Johnson R.C."/>
            <person name="Deming C."/>
            <person name="Conlan S."/>
            <person name="Zellmer C.J."/>
            <person name="Michelin A.V."/>
            <person name="Lee-Lin S."/>
            <person name="Thomas P.J."/>
            <person name="Park M."/>
            <person name="Weingarten R.A."/>
            <person name="Less J."/>
            <person name="Dekker J.P."/>
            <person name="Frank K.M."/>
            <person name="Musser K.A."/>
            <person name="Mcquiston J.R."/>
            <person name="Henderson D.K."/>
            <person name="Lau A.F."/>
            <person name="Palmore T.N."/>
            <person name="Segre J.A."/>
        </authorList>
    </citation>
    <scope>NUCLEOTIDE SEQUENCE [LARGE SCALE GENOMIC DNA]</scope>
    <source>
        <strain evidence="15 17">SK-NIH.Env10_0317</strain>
    </source>
</reference>
<dbReference type="EC" id="2.7.13.3" evidence="2"/>
<feature type="domain" description="Histidine kinase" evidence="11">
    <location>
        <begin position="684"/>
        <end position="899"/>
    </location>
</feature>
<keyword evidence="10" id="KW-1133">Transmembrane helix</keyword>
<keyword evidence="5" id="KW-0547">Nucleotide-binding</keyword>
<dbReference type="Proteomes" id="UP000286681">
    <property type="component" value="Unassembled WGS sequence"/>
</dbReference>
<dbReference type="RefSeq" id="WP_075151388.1">
    <property type="nucleotide sequence ID" value="NZ_CP018820.1"/>
</dbReference>
<dbReference type="SUPFAM" id="SSF55785">
    <property type="entry name" value="PYP-like sensor domain (PAS domain)"/>
    <property type="match status" value="3"/>
</dbReference>
<dbReference type="InterPro" id="IPR013767">
    <property type="entry name" value="PAS_fold"/>
</dbReference>
<dbReference type="Gene3D" id="3.30.565.10">
    <property type="entry name" value="Histidine kinase-like ATPase, C-terminal domain"/>
    <property type="match status" value="1"/>
</dbReference>
<dbReference type="InterPro" id="IPR000014">
    <property type="entry name" value="PAS"/>
</dbReference>
<dbReference type="AlphaFoldDB" id="A0A1L6J9I6"/>
<dbReference type="GO" id="GO:0000155">
    <property type="term" value="F:phosphorelay sensor kinase activity"/>
    <property type="evidence" value="ECO:0007669"/>
    <property type="project" value="InterPro"/>
</dbReference>
<evidence type="ECO:0000313" key="16">
    <source>
        <dbReference type="Proteomes" id="UP000185161"/>
    </source>
</evidence>
<dbReference type="Gene3D" id="6.10.250.2580">
    <property type="match status" value="1"/>
</dbReference>
<evidence type="ECO:0000256" key="9">
    <source>
        <dbReference type="SAM" id="MobiDB-lite"/>
    </source>
</evidence>
<evidence type="ECO:0000256" key="7">
    <source>
        <dbReference type="ARBA" id="ARBA00022840"/>
    </source>
</evidence>
<evidence type="ECO:0000256" key="8">
    <source>
        <dbReference type="ARBA" id="ARBA00023012"/>
    </source>
</evidence>
<evidence type="ECO:0000256" key="4">
    <source>
        <dbReference type="ARBA" id="ARBA00022679"/>
    </source>
</evidence>
<dbReference type="PROSITE" id="PS50109">
    <property type="entry name" value="HIS_KIN"/>
    <property type="match status" value="1"/>
</dbReference>